<accession>A0ABN7VNE3</accession>
<dbReference type="InterPro" id="IPR049163">
    <property type="entry name" value="Pif1-like_2B_dom"/>
</dbReference>
<proteinExistence type="predicted"/>
<protein>
    <submittedName>
        <fullName evidence="3">30334_t:CDS:1</fullName>
    </submittedName>
</protein>
<comment type="caution">
    <text evidence="3">The sequence shown here is derived from an EMBL/GenBank/DDBJ whole genome shotgun (WGS) entry which is preliminary data.</text>
</comment>
<name>A0ABN7VNE3_GIGMA</name>
<evidence type="ECO:0000313" key="4">
    <source>
        <dbReference type="Proteomes" id="UP000789901"/>
    </source>
</evidence>
<dbReference type="InterPro" id="IPR027417">
    <property type="entry name" value="P-loop_NTPase"/>
</dbReference>
<feature type="domain" description="DNA helicase Pif1-like 2B" evidence="2">
    <location>
        <begin position="138"/>
        <end position="182"/>
    </location>
</feature>
<dbReference type="EMBL" id="CAJVQB010018525">
    <property type="protein sequence ID" value="CAG8787949.1"/>
    <property type="molecule type" value="Genomic_DNA"/>
</dbReference>
<dbReference type="Proteomes" id="UP000789901">
    <property type="component" value="Unassembled WGS sequence"/>
</dbReference>
<evidence type="ECO:0000313" key="3">
    <source>
        <dbReference type="EMBL" id="CAG8787949.1"/>
    </source>
</evidence>
<evidence type="ECO:0000256" key="1">
    <source>
        <dbReference type="SAM" id="SignalP"/>
    </source>
</evidence>
<organism evidence="3 4">
    <name type="scientific">Gigaspora margarita</name>
    <dbReference type="NCBI Taxonomy" id="4874"/>
    <lineage>
        <taxon>Eukaryota</taxon>
        <taxon>Fungi</taxon>
        <taxon>Fungi incertae sedis</taxon>
        <taxon>Mucoromycota</taxon>
        <taxon>Glomeromycotina</taxon>
        <taxon>Glomeromycetes</taxon>
        <taxon>Diversisporales</taxon>
        <taxon>Gigasporaceae</taxon>
        <taxon>Gigaspora</taxon>
    </lineage>
</organism>
<sequence>MPNQLQELFVILLIFEGVIDTYQLWTKNFDAMAEDFVYRNIPNGPLRVQAGIVPNLLFVISAQNEQDHISLLLDAIYPNLATNSTNTDFITERAILTSLNSTVNEINKQIVEKFPREQYTYFSFDSVPKDTLNLYPIEFLNTLTPQGLSPHTLALKINVSIMLLRNLDPVNGLCNGTRLICHGLQMYTIDAKIVTGSYQGKHVFIPRIPLLALEDLGLPFILEKKQFSICLAFALMINKSQGQTLPYIGLYLS</sequence>
<dbReference type="PANTHER" id="PTHR10492:SF94">
    <property type="entry name" value="ATP-DEPENDENT DNA HELICASE"/>
    <property type="match status" value="1"/>
</dbReference>
<feature type="chain" id="PRO_5046340559" evidence="1">
    <location>
        <begin position="22"/>
        <end position="253"/>
    </location>
</feature>
<dbReference type="PANTHER" id="PTHR10492">
    <property type="match status" value="1"/>
</dbReference>
<keyword evidence="1" id="KW-0732">Signal</keyword>
<reference evidence="3 4" key="1">
    <citation type="submission" date="2021-06" db="EMBL/GenBank/DDBJ databases">
        <authorList>
            <person name="Kallberg Y."/>
            <person name="Tangrot J."/>
            <person name="Rosling A."/>
        </authorList>
    </citation>
    <scope>NUCLEOTIDE SEQUENCE [LARGE SCALE GENOMIC DNA]</scope>
    <source>
        <strain evidence="3 4">120-4 pot B 10/14</strain>
    </source>
</reference>
<keyword evidence="4" id="KW-1185">Reference proteome</keyword>
<feature type="signal peptide" evidence="1">
    <location>
        <begin position="1"/>
        <end position="21"/>
    </location>
</feature>
<dbReference type="SUPFAM" id="SSF52540">
    <property type="entry name" value="P-loop containing nucleoside triphosphate hydrolases"/>
    <property type="match status" value="1"/>
</dbReference>
<dbReference type="Pfam" id="PF21530">
    <property type="entry name" value="Pif1_2B_dom"/>
    <property type="match status" value="1"/>
</dbReference>
<evidence type="ECO:0000259" key="2">
    <source>
        <dbReference type="Pfam" id="PF21530"/>
    </source>
</evidence>
<gene>
    <name evidence="3" type="ORF">GMARGA_LOCUS20756</name>
</gene>